<evidence type="ECO:0000313" key="1">
    <source>
        <dbReference type="EMBL" id="QQL45501.1"/>
    </source>
</evidence>
<name>A0A6B3L333_9BACT</name>
<gene>
    <name evidence="1" type="ORF">G3M56_002615</name>
</gene>
<dbReference type="AlphaFoldDB" id="A0A6B3L333"/>
<evidence type="ECO:0000313" key="2">
    <source>
        <dbReference type="Proteomes" id="UP000475117"/>
    </source>
</evidence>
<keyword evidence="2" id="KW-1185">Reference proteome</keyword>
<reference evidence="1 2" key="1">
    <citation type="submission" date="2020-12" db="EMBL/GenBank/DDBJ databases">
        <title>Sulforoseuscoccus oceanibium gen. nov., sp. nov., a representative of the phylum Verrucomicrobia with special cytoplasmic membrane, and proposal of Sulforoseuscoccusaceae fam. nov.</title>
        <authorList>
            <person name="Xi F."/>
        </authorList>
    </citation>
    <scope>NUCLEOTIDE SEQUENCE [LARGE SCALE GENOMIC DNA]</scope>
    <source>
        <strain evidence="1 2">T37</strain>
    </source>
</reference>
<organism evidence="1 2">
    <name type="scientific">Sulfuriroseicoccus oceanibius</name>
    <dbReference type="NCBI Taxonomy" id="2707525"/>
    <lineage>
        <taxon>Bacteria</taxon>
        <taxon>Pseudomonadati</taxon>
        <taxon>Verrucomicrobiota</taxon>
        <taxon>Verrucomicrobiia</taxon>
        <taxon>Verrucomicrobiales</taxon>
        <taxon>Verrucomicrobiaceae</taxon>
        <taxon>Sulfuriroseicoccus</taxon>
    </lineage>
</organism>
<dbReference type="RefSeq" id="WP_164363051.1">
    <property type="nucleotide sequence ID" value="NZ_CP066776.1"/>
</dbReference>
<dbReference type="Proteomes" id="UP000475117">
    <property type="component" value="Chromosome"/>
</dbReference>
<dbReference type="KEGG" id="soa:G3M56_002615"/>
<proteinExistence type="predicted"/>
<dbReference type="EMBL" id="CP066776">
    <property type="protein sequence ID" value="QQL45501.1"/>
    <property type="molecule type" value="Genomic_DNA"/>
</dbReference>
<sequence>MKKIIGLLCVMFLVLPVCAQSGGQAVRTYARFLYLKKHQSTPSELLVMGRKGPEEIRISGRAPGEYVVLPSNGQIIVGTPGADEENPIIPLVSKKVPAGATKVLVLLAPIADGKYSAMLLDEREFKGGSIFFINNSGEGIGVAVDEKKWMVRNRSTKLVQLKVDDDARNTHVSFHVQSDDPKKGNRLKLLGEHIWNIDPKRGEICVFYRDEIRNRSAYKVFASYFYPIERDRGSSQGS</sequence>
<protein>
    <submittedName>
        <fullName evidence="1">Uncharacterized protein</fullName>
    </submittedName>
</protein>
<accession>A0A6B3L333</accession>